<feature type="transmembrane region" description="Helical" evidence="1">
    <location>
        <begin position="39"/>
        <end position="60"/>
    </location>
</feature>
<keyword evidence="1" id="KW-1133">Transmembrane helix</keyword>
<gene>
    <name evidence="2" type="ORF">SAMN02745131_03369</name>
</gene>
<sequence>MIRHSLLYLVIALIATIEYVSGFAVSIVPGWQSVIVPPFMILSIFLLVWLYCLPIGYAILEKKNNLPPQRTVFIHLFLTLCFFFYSNGVNSLYNTPNVFLRFAIPLGLFAIGQMIYIISFFKALKRTTA</sequence>
<evidence type="ECO:0000256" key="1">
    <source>
        <dbReference type="SAM" id="Phobius"/>
    </source>
</evidence>
<feature type="transmembrane region" description="Helical" evidence="1">
    <location>
        <begin position="99"/>
        <end position="121"/>
    </location>
</feature>
<dbReference type="AlphaFoldDB" id="A0A1M5DWX1"/>
<keyword evidence="1" id="KW-0472">Membrane</keyword>
<keyword evidence="1" id="KW-0812">Transmembrane</keyword>
<dbReference type="RefSeq" id="WP_072836500.1">
    <property type="nucleotide sequence ID" value="NZ_FQUU01000016.1"/>
</dbReference>
<dbReference type="EMBL" id="FQUU01000016">
    <property type="protein sequence ID" value="SHF71426.1"/>
    <property type="molecule type" value="Genomic_DNA"/>
</dbReference>
<organism evidence="2 3">
    <name type="scientific">Flavisolibacter ginsengisoli DSM 18119</name>
    <dbReference type="NCBI Taxonomy" id="1121884"/>
    <lineage>
        <taxon>Bacteria</taxon>
        <taxon>Pseudomonadati</taxon>
        <taxon>Bacteroidota</taxon>
        <taxon>Chitinophagia</taxon>
        <taxon>Chitinophagales</taxon>
        <taxon>Chitinophagaceae</taxon>
        <taxon>Flavisolibacter</taxon>
    </lineage>
</organism>
<evidence type="ECO:0000313" key="2">
    <source>
        <dbReference type="EMBL" id="SHF71426.1"/>
    </source>
</evidence>
<accession>A0A1M5DWX1</accession>
<dbReference type="OrthoDB" id="10014194at2"/>
<keyword evidence="3" id="KW-1185">Reference proteome</keyword>
<evidence type="ECO:0000313" key="3">
    <source>
        <dbReference type="Proteomes" id="UP000184048"/>
    </source>
</evidence>
<name>A0A1M5DWX1_9BACT</name>
<dbReference type="Proteomes" id="UP000184048">
    <property type="component" value="Unassembled WGS sequence"/>
</dbReference>
<dbReference type="STRING" id="1121884.SAMN02745131_03369"/>
<protein>
    <submittedName>
        <fullName evidence="2">Uncharacterized protein</fullName>
    </submittedName>
</protein>
<feature type="transmembrane region" description="Helical" evidence="1">
    <location>
        <begin position="7"/>
        <end position="27"/>
    </location>
</feature>
<reference evidence="2 3" key="1">
    <citation type="submission" date="2016-11" db="EMBL/GenBank/DDBJ databases">
        <authorList>
            <person name="Jaros S."/>
            <person name="Januszkiewicz K."/>
            <person name="Wedrychowicz H."/>
        </authorList>
    </citation>
    <scope>NUCLEOTIDE SEQUENCE [LARGE SCALE GENOMIC DNA]</scope>
    <source>
        <strain evidence="2 3">DSM 18119</strain>
    </source>
</reference>
<proteinExistence type="predicted"/>
<feature type="transmembrane region" description="Helical" evidence="1">
    <location>
        <begin position="72"/>
        <end position="93"/>
    </location>
</feature>